<reference evidence="5" key="1">
    <citation type="submission" date="2025-08" db="UniProtKB">
        <authorList>
            <consortium name="RefSeq"/>
        </authorList>
    </citation>
    <scope>IDENTIFICATION</scope>
</reference>
<dbReference type="AlphaFoldDB" id="A0A1S4EAN8"/>
<dbReference type="PROSITE" id="PS50158">
    <property type="entry name" value="ZF_CCHC"/>
    <property type="match status" value="1"/>
</dbReference>
<keyword evidence="1" id="KW-0862">Zinc</keyword>
<name>A0A1S4EAN8_DIACI</name>
<evidence type="ECO:0000256" key="1">
    <source>
        <dbReference type="PROSITE-ProRule" id="PRU00047"/>
    </source>
</evidence>
<accession>A0A1S4EAN8</accession>
<feature type="domain" description="CCHC-type" evidence="3">
    <location>
        <begin position="218"/>
        <end position="233"/>
    </location>
</feature>
<dbReference type="Proteomes" id="UP000079169">
    <property type="component" value="Unplaced"/>
</dbReference>
<protein>
    <submittedName>
        <fullName evidence="5">Uncharacterized protein LOC108252297</fullName>
    </submittedName>
</protein>
<keyword evidence="4" id="KW-1185">Reference proteome</keyword>
<sequence>MGDATGGGDGDPPDLMSMQTQMDTGTPDTGTVLEKQRAPLLYNAEMKFDWYKLIIQSKSTVGSNASNGNYIRALHLSRVLSETTSKSGDITEIRRLNRNKFLVVCRTAKCANEIIENKKVQEEFNAFIPSVYMQRSAIIRDVDLDIDDKMFMDNVDTGNYKILNIRRLNRRSLMDGKVSYIPSRTIKIDFSGQDLPAFIYLWYTKLKCEPYMQRPMQCFSCYKFGHITKNCRSVKLCKSCFQPSGDEHQCDTTTIKCINCKGNHNANSKSCPEFERQKRIKELMSTGNLCFPEASQLVPPVHVTLAIRTRNAFSALENLGEEMGTTYNSQDFPPLKPSKNTTQARTIDKYVPPPLASRTTKRKTV</sequence>
<evidence type="ECO:0000259" key="3">
    <source>
        <dbReference type="PROSITE" id="PS50158"/>
    </source>
</evidence>
<gene>
    <name evidence="5" type="primary">LOC108252297</name>
</gene>
<evidence type="ECO:0000313" key="4">
    <source>
        <dbReference type="Proteomes" id="UP000079169"/>
    </source>
</evidence>
<evidence type="ECO:0000256" key="2">
    <source>
        <dbReference type="SAM" id="MobiDB-lite"/>
    </source>
</evidence>
<dbReference type="OMA" id="RTAKCAN"/>
<dbReference type="PaxDb" id="121845-A0A1S4EAN8"/>
<dbReference type="STRING" id="121845.A0A1S4EAN8"/>
<dbReference type="RefSeq" id="XP_017299251.1">
    <property type="nucleotide sequence ID" value="XM_017443762.2"/>
</dbReference>
<keyword evidence="1" id="KW-0863">Zinc-finger</keyword>
<proteinExistence type="predicted"/>
<dbReference type="GeneID" id="108252297"/>
<dbReference type="GO" id="GO:0008270">
    <property type="term" value="F:zinc ion binding"/>
    <property type="evidence" value="ECO:0007669"/>
    <property type="project" value="UniProtKB-KW"/>
</dbReference>
<evidence type="ECO:0000313" key="5">
    <source>
        <dbReference type="RefSeq" id="XP_017299251.1"/>
    </source>
</evidence>
<dbReference type="GO" id="GO:0003676">
    <property type="term" value="F:nucleic acid binding"/>
    <property type="evidence" value="ECO:0007669"/>
    <property type="project" value="InterPro"/>
</dbReference>
<keyword evidence="1" id="KW-0479">Metal-binding</keyword>
<feature type="region of interest" description="Disordered" evidence="2">
    <location>
        <begin position="1"/>
        <end position="31"/>
    </location>
</feature>
<dbReference type="KEGG" id="dci:108252297"/>
<dbReference type="InterPro" id="IPR001878">
    <property type="entry name" value="Znf_CCHC"/>
</dbReference>
<feature type="compositionally biased region" description="Gly residues" evidence="2">
    <location>
        <begin position="1"/>
        <end position="10"/>
    </location>
</feature>
<organism evidence="4 5">
    <name type="scientific">Diaphorina citri</name>
    <name type="common">Asian citrus psyllid</name>
    <dbReference type="NCBI Taxonomy" id="121845"/>
    <lineage>
        <taxon>Eukaryota</taxon>
        <taxon>Metazoa</taxon>
        <taxon>Ecdysozoa</taxon>
        <taxon>Arthropoda</taxon>
        <taxon>Hexapoda</taxon>
        <taxon>Insecta</taxon>
        <taxon>Pterygota</taxon>
        <taxon>Neoptera</taxon>
        <taxon>Paraneoptera</taxon>
        <taxon>Hemiptera</taxon>
        <taxon>Sternorrhyncha</taxon>
        <taxon>Psylloidea</taxon>
        <taxon>Psyllidae</taxon>
        <taxon>Diaphorininae</taxon>
        <taxon>Diaphorina</taxon>
    </lineage>
</organism>
<feature type="compositionally biased region" description="Polar residues" evidence="2">
    <location>
        <begin position="17"/>
        <end position="29"/>
    </location>
</feature>
<feature type="region of interest" description="Disordered" evidence="2">
    <location>
        <begin position="326"/>
        <end position="365"/>
    </location>
</feature>